<name>D5X9L7_THEPJ</name>
<evidence type="ECO:0000313" key="1">
    <source>
        <dbReference type="EMBL" id="ADG81088.1"/>
    </source>
</evidence>
<protein>
    <submittedName>
        <fullName evidence="1">Uncharacterized protein</fullName>
    </submittedName>
</protein>
<dbReference type="RefSeq" id="WP_013119116.1">
    <property type="nucleotide sequence ID" value="NC_014152.1"/>
</dbReference>
<sequence>MENSTRPVYSFRRIFLMSPECKTAGSAPEGKLDVHLDGVTGEIIYRTCKRNGRRLERWLAVRTLEGEEELVGKLQPGKRGQGVYYLKTDKVDLFQKKIQVKVLGRNRFQRPAGKFQLLHYGVSNEKTALEERPGDYLWKTDIKDFPVLLNEMMQKVEALTEKVQVLQKKRALQSRSAAIRRVEPFTPSLPNYKWWQISI</sequence>
<gene>
    <name evidence="1" type="ordered locus">TherJR_0200</name>
</gene>
<dbReference type="AlphaFoldDB" id="D5X9L7"/>
<dbReference type="Proteomes" id="UP000002377">
    <property type="component" value="Chromosome"/>
</dbReference>
<proteinExistence type="predicted"/>
<accession>D5X9L7</accession>
<dbReference type="EMBL" id="CP002028">
    <property type="protein sequence ID" value="ADG81088.1"/>
    <property type="molecule type" value="Genomic_DNA"/>
</dbReference>
<dbReference type="KEGG" id="tjr:TherJR_0200"/>
<reference evidence="1 2" key="1">
    <citation type="submission" date="2010-05" db="EMBL/GenBank/DDBJ databases">
        <title>Complete sequence of Thermincola sp. JR.</title>
        <authorList>
            <consortium name="US DOE Joint Genome Institute"/>
            <person name="Lucas S."/>
            <person name="Copeland A."/>
            <person name="Lapidus A."/>
            <person name="Cheng J.-F."/>
            <person name="Bruce D."/>
            <person name="Goodwin L."/>
            <person name="Pitluck S."/>
            <person name="Chertkov O."/>
            <person name="Detter J.C."/>
            <person name="Han C."/>
            <person name="Tapia R."/>
            <person name="Land M."/>
            <person name="Hauser L."/>
            <person name="Kyrpides N."/>
            <person name="Mikhailova N."/>
            <person name="Hazen T.C."/>
            <person name="Woyke T."/>
        </authorList>
    </citation>
    <scope>NUCLEOTIDE SEQUENCE [LARGE SCALE GENOMIC DNA]</scope>
    <source>
        <strain evidence="1 2">JR</strain>
    </source>
</reference>
<keyword evidence="2" id="KW-1185">Reference proteome</keyword>
<dbReference type="STRING" id="635013.TherJR_0200"/>
<dbReference type="HOGENOM" id="CLU_1371647_0_0_9"/>
<organism evidence="1 2">
    <name type="scientific">Thermincola potens (strain JR)</name>
    <dbReference type="NCBI Taxonomy" id="635013"/>
    <lineage>
        <taxon>Bacteria</taxon>
        <taxon>Bacillati</taxon>
        <taxon>Bacillota</taxon>
        <taxon>Clostridia</taxon>
        <taxon>Eubacteriales</taxon>
        <taxon>Thermincolaceae</taxon>
        <taxon>Thermincola</taxon>
    </lineage>
</organism>
<evidence type="ECO:0000313" key="2">
    <source>
        <dbReference type="Proteomes" id="UP000002377"/>
    </source>
</evidence>